<evidence type="ECO:0000256" key="2">
    <source>
        <dbReference type="SAM" id="MobiDB-lite"/>
    </source>
</evidence>
<dbReference type="InterPro" id="IPR039874">
    <property type="entry name" value="WAPL"/>
</dbReference>
<evidence type="ECO:0000313" key="5">
    <source>
        <dbReference type="Proteomes" id="UP001314263"/>
    </source>
</evidence>
<dbReference type="AlphaFoldDB" id="A0AAV1HZ86"/>
<feature type="region of interest" description="Disordered" evidence="2">
    <location>
        <begin position="125"/>
        <end position="304"/>
    </location>
</feature>
<comment type="caution">
    <text evidence="4">The sequence shown here is derived from an EMBL/GenBank/DDBJ whole genome shotgun (WGS) entry which is preliminary data.</text>
</comment>
<dbReference type="Pfam" id="PF07814">
    <property type="entry name" value="WAPL"/>
    <property type="match status" value="1"/>
</dbReference>
<evidence type="ECO:0000313" key="4">
    <source>
        <dbReference type="EMBL" id="CAK0764221.1"/>
    </source>
</evidence>
<feature type="compositionally biased region" description="Basic and acidic residues" evidence="2">
    <location>
        <begin position="218"/>
        <end position="230"/>
    </location>
</feature>
<keyword evidence="5" id="KW-1185">Reference proteome</keyword>
<feature type="region of interest" description="Disordered" evidence="2">
    <location>
        <begin position="20"/>
        <end position="88"/>
    </location>
</feature>
<feature type="compositionally biased region" description="Polar residues" evidence="2">
    <location>
        <begin position="163"/>
        <end position="185"/>
    </location>
</feature>
<dbReference type="PANTHER" id="PTHR22100:SF13">
    <property type="entry name" value="WINGS APART-LIKE PROTEIN HOMOLOG"/>
    <property type="match status" value="1"/>
</dbReference>
<proteinExistence type="inferred from homology"/>
<evidence type="ECO:0000256" key="1">
    <source>
        <dbReference type="ARBA" id="ARBA00006854"/>
    </source>
</evidence>
<dbReference type="InterPro" id="IPR022771">
    <property type="entry name" value="WAPL_C"/>
</dbReference>
<reference evidence="4 5" key="1">
    <citation type="submission" date="2023-10" db="EMBL/GenBank/DDBJ databases">
        <authorList>
            <person name="Maclean D."/>
            <person name="Macfadyen A."/>
        </authorList>
    </citation>
    <scope>NUCLEOTIDE SEQUENCE [LARGE SCALE GENOMIC DNA]</scope>
</reference>
<organism evidence="4 5">
    <name type="scientific">Coccomyxa viridis</name>
    <dbReference type="NCBI Taxonomy" id="1274662"/>
    <lineage>
        <taxon>Eukaryota</taxon>
        <taxon>Viridiplantae</taxon>
        <taxon>Chlorophyta</taxon>
        <taxon>core chlorophytes</taxon>
        <taxon>Trebouxiophyceae</taxon>
        <taxon>Trebouxiophyceae incertae sedis</taxon>
        <taxon>Coccomyxaceae</taxon>
        <taxon>Coccomyxa</taxon>
    </lineage>
</organism>
<name>A0AAV1HZ86_9CHLO</name>
<accession>A0AAV1HZ86</accession>
<feature type="compositionally biased region" description="Low complexity" evidence="2">
    <location>
        <begin position="635"/>
        <end position="652"/>
    </location>
</feature>
<dbReference type="EMBL" id="CAUYUE010000004">
    <property type="protein sequence ID" value="CAK0764221.1"/>
    <property type="molecule type" value="Genomic_DNA"/>
</dbReference>
<evidence type="ECO:0000259" key="3">
    <source>
        <dbReference type="Pfam" id="PF07814"/>
    </source>
</evidence>
<comment type="similarity">
    <text evidence="1">Belongs to the WAPL family.</text>
</comment>
<sequence>MSNKNCRQKGSMLAYVRRKGGAKALPARPHQELGSSLGMLEPGDDDPYEFNIDLTDDQSSNKHAVKKKRLIGSRSSEETGKNISIQHAGHYRGPAALAAAPEAEGALEQGSQHAPGFLQRLMAKQTAHPVSWTDSDSDRDHHEGGESGGADEAHPTRPRMQDSQDASAVAAPQSQKAGKVTSPQSAVEASAARAAGCEKLARAARPGSATGASAIAADRSDDGRALHRESAAGASSSRSDAQAGAAKLSAASRPAKAHRSDSSQNETQKGKAAPKPAALPSSQESNDSRKRKAEGSAAADANAQVGKKISAGASSQGLTRLGSALAQRMPQTDIQNSSVTKSKGPTVMEAQECGEQFQLQDDLQYALDGLCSSALPADRAASAAKLAQMAVTRRGRLAFRAGGLFQDVMIAGIKLRLDREPLTALAFSIMLLAFARDQTEQAALRQDSSLAVLTLLLQCEQDASVKAGDSRTLPARSTLSRVLKDTPVLTALPIAHRLSPATLALAALAGALDPQHASAASEELKAALLKQGVLRTLAEVASGFAERLARAPRGEAARPLWDLHRCLLTLEYASFACPANEQELVNMCLELPSHACSCPDQDRPVQSKEVSAAALSASEPAACTQSRMAEHAQHSSAPDMSSSPPSGKMPSMQRPPPLPDLPSIAAEGSTPAQGQSFPSWLAQQVRRLFPSSGGTPGRGPWRECLQCMLSVLMNLTHNNAAGTAAVAAAGGLKAAAHIVDGVLGPTEEEAIFVRIADRRRLLEGLDLVSTTLGLLINLVEQDKACRQLLAGLSLPHGKRMVPLLCRLMQAGGKQPDSASPRASGSPELEVTAEQLAAGEEEGAASIVEVYAALLLGFVAEGSAHQQKIVDDNLEGGMAAVTAAVKRCLQFYVDASAITAKTEASLRILITSLESHTLDI</sequence>
<dbReference type="Proteomes" id="UP001314263">
    <property type="component" value="Unassembled WGS sequence"/>
</dbReference>
<gene>
    <name evidence="4" type="ORF">CVIRNUC_003136</name>
</gene>
<protein>
    <recommendedName>
        <fullName evidence="3">Wings apart-like protein C-terminal domain-containing protein</fullName>
    </recommendedName>
</protein>
<feature type="region of interest" description="Disordered" evidence="2">
    <location>
        <begin position="621"/>
        <end position="676"/>
    </location>
</feature>
<feature type="compositionally biased region" description="Low complexity" evidence="2">
    <location>
        <begin position="231"/>
        <end position="254"/>
    </location>
</feature>
<feature type="domain" description="Wings apart-like protein C-terminal" evidence="3">
    <location>
        <begin position="346"/>
        <end position="783"/>
    </location>
</feature>
<dbReference type="Gene3D" id="1.25.10.10">
    <property type="entry name" value="Leucine-rich Repeat Variant"/>
    <property type="match status" value="1"/>
</dbReference>
<feature type="compositionally biased region" description="Basic and acidic residues" evidence="2">
    <location>
        <begin position="136"/>
        <end position="162"/>
    </location>
</feature>
<dbReference type="InterPro" id="IPR011989">
    <property type="entry name" value="ARM-like"/>
</dbReference>
<dbReference type="PANTHER" id="PTHR22100">
    <property type="entry name" value="WINGS APART-LIKE PROTEIN HOMOLOG"/>
    <property type="match status" value="1"/>
</dbReference>
<feature type="compositionally biased region" description="Low complexity" evidence="2">
    <location>
        <begin position="186"/>
        <end position="195"/>
    </location>
</feature>